<sequence length="329" mass="37136">MKFKKRLKRTAMILSFLLLFMFVNNSNLFTKERSERPTLLSHVGMSQTYPMEGVTGDTCTAERIYEPEHPYIGNTIPSMEAAFHEGADVVELDIHPTKDGEFAVFHDWSLECRTNGKGVTRDQTMTELKKLDVGYGYTADNGKTYPFRGKGIGLMPTLHEVLTYFPDKQFLINIKSDDPDEGVKLADYLSTFPKERVSQLSAYGGNQPIAALKRELPNLRVMSMESMKSCLIPYVTVGWTGYTPSACKNTQVHIPEKIAPLLWGFPAKFLNRMDNANTRVVLVAGNGKWSEGFDDAQDIERLPANYNGMIWTNRVDVIAPIIKEKFSIQ</sequence>
<dbReference type="PROSITE" id="PS51704">
    <property type="entry name" value="GP_PDE"/>
    <property type="match status" value="1"/>
</dbReference>
<dbReference type="RefSeq" id="WP_425351408.1">
    <property type="nucleotide sequence ID" value="NZ_JAGIKZ010000015.1"/>
</dbReference>
<gene>
    <name evidence="3" type="ORF">J2Z40_002693</name>
</gene>
<dbReference type="EC" id="3.1.4.46" evidence="3"/>
<feature type="signal peptide" evidence="1">
    <location>
        <begin position="1"/>
        <end position="26"/>
    </location>
</feature>
<dbReference type="Proteomes" id="UP001519293">
    <property type="component" value="Unassembled WGS sequence"/>
</dbReference>
<evidence type="ECO:0000313" key="3">
    <source>
        <dbReference type="EMBL" id="MBP2242120.1"/>
    </source>
</evidence>
<organism evidence="3 4">
    <name type="scientific">Cytobacillus eiseniae</name>
    <dbReference type="NCBI Taxonomy" id="762947"/>
    <lineage>
        <taxon>Bacteria</taxon>
        <taxon>Bacillati</taxon>
        <taxon>Bacillota</taxon>
        <taxon>Bacilli</taxon>
        <taxon>Bacillales</taxon>
        <taxon>Bacillaceae</taxon>
        <taxon>Cytobacillus</taxon>
    </lineage>
</organism>
<keyword evidence="1" id="KW-0732">Signal</keyword>
<comment type="caution">
    <text evidence="3">The sequence shown here is derived from an EMBL/GenBank/DDBJ whole genome shotgun (WGS) entry which is preliminary data.</text>
</comment>
<keyword evidence="4" id="KW-1185">Reference proteome</keyword>
<keyword evidence="3" id="KW-0378">Hydrolase</keyword>
<evidence type="ECO:0000256" key="1">
    <source>
        <dbReference type="SAM" id="SignalP"/>
    </source>
</evidence>
<dbReference type="InterPro" id="IPR017946">
    <property type="entry name" value="PLC-like_Pdiesterase_TIM-brl"/>
</dbReference>
<dbReference type="Pfam" id="PF03009">
    <property type="entry name" value="GDPD"/>
    <property type="match status" value="1"/>
</dbReference>
<dbReference type="GO" id="GO:0008889">
    <property type="term" value="F:glycerophosphodiester phosphodiesterase activity"/>
    <property type="evidence" value="ECO:0007669"/>
    <property type="project" value="UniProtKB-EC"/>
</dbReference>
<feature type="domain" description="GP-PDE" evidence="2">
    <location>
        <begin position="57"/>
        <end position="322"/>
    </location>
</feature>
<evidence type="ECO:0000313" key="4">
    <source>
        <dbReference type="Proteomes" id="UP001519293"/>
    </source>
</evidence>
<dbReference type="InterPro" id="IPR030395">
    <property type="entry name" value="GP_PDE_dom"/>
</dbReference>
<dbReference type="PANTHER" id="PTHR43805:SF1">
    <property type="entry name" value="GP-PDE DOMAIN-CONTAINING PROTEIN"/>
    <property type="match status" value="1"/>
</dbReference>
<dbReference type="SUPFAM" id="SSF51695">
    <property type="entry name" value="PLC-like phosphodiesterases"/>
    <property type="match status" value="1"/>
</dbReference>
<protein>
    <submittedName>
        <fullName evidence="3">Glycerophosphoryl diester phosphodiesterase</fullName>
        <ecNumber evidence="3">3.1.4.46</ecNumber>
    </submittedName>
</protein>
<dbReference type="Gene3D" id="3.20.20.190">
    <property type="entry name" value="Phosphatidylinositol (PI) phosphodiesterase"/>
    <property type="match status" value="1"/>
</dbReference>
<accession>A0ABS4RGV5</accession>
<name>A0ABS4RGV5_9BACI</name>
<reference evidence="3 4" key="1">
    <citation type="submission" date="2021-03" db="EMBL/GenBank/DDBJ databases">
        <title>Genomic Encyclopedia of Type Strains, Phase IV (KMG-IV): sequencing the most valuable type-strain genomes for metagenomic binning, comparative biology and taxonomic classification.</title>
        <authorList>
            <person name="Goeker M."/>
        </authorList>
    </citation>
    <scope>NUCLEOTIDE SEQUENCE [LARGE SCALE GENOMIC DNA]</scope>
    <source>
        <strain evidence="3 4">DSM 26675</strain>
    </source>
</reference>
<dbReference type="EMBL" id="JAGIKZ010000015">
    <property type="protein sequence ID" value="MBP2242120.1"/>
    <property type="molecule type" value="Genomic_DNA"/>
</dbReference>
<proteinExistence type="predicted"/>
<dbReference type="PANTHER" id="PTHR43805">
    <property type="entry name" value="GLYCEROPHOSPHORYL DIESTER PHOSPHODIESTERASE"/>
    <property type="match status" value="1"/>
</dbReference>
<evidence type="ECO:0000259" key="2">
    <source>
        <dbReference type="PROSITE" id="PS51704"/>
    </source>
</evidence>
<feature type="chain" id="PRO_5046149959" evidence="1">
    <location>
        <begin position="27"/>
        <end position="329"/>
    </location>
</feature>